<evidence type="ECO:0000259" key="1">
    <source>
        <dbReference type="Pfam" id="PF07508"/>
    </source>
</evidence>
<dbReference type="GO" id="GO:0000150">
    <property type="term" value="F:DNA strand exchange activity"/>
    <property type="evidence" value="ECO:0007669"/>
    <property type="project" value="InterPro"/>
</dbReference>
<dbReference type="EMBL" id="AZQP01000053">
    <property type="protein sequence ID" value="EYE87484.1"/>
    <property type="molecule type" value="Genomic_DNA"/>
</dbReference>
<comment type="caution">
    <text evidence="2">The sequence shown here is derived from an EMBL/GenBank/DDBJ whole genome shotgun (WGS) entry which is preliminary data.</text>
</comment>
<sequence>MYYVEESHPAIIDKEMWEAVQLEIERRRAIALLRNITLIERELK</sequence>
<dbReference type="STRING" id="1403537.Q428_12980"/>
<gene>
    <name evidence="2" type="ORF">Q428_12980</name>
</gene>
<protein>
    <recommendedName>
        <fullName evidence="1">Recombinase domain-containing protein</fullName>
    </recommendedName>
</protein>
<accession>A0A017RSR1</accession>
<organism evidence="2 3">
    <name type="scientific">Fervidicella metallireducens AeB</name>
    <dbReference type="NCBI Taxonomy" id="1403537"/>
    <lineage>
        <taxon>Bacteria</taxon>
        <taxon>Bacillati</taxon>
        <taxon>Bacillota</taxon>
        <taxon>Clostridia</taxon>
        <taxon>Eubacteriales</taxon>
        <taxon>Clostridiaceae</taxon>
        <taxon>Fervidicella</taxon>
    </lineage>
</organism>
<keyword evidence="3" id="KW-1185">Reference proteome</keyword>
<dbReference type="GO" id="GO:0003677">
    <property type="term" value="F:DNA binding"/>
    <property type="evidence" value="ECO:0007669"/>
    <property type="project" value="InterPro"/>
</dbReference>
<evidence type="ECO:0000313" key="3">
    <source>
        <dbReference type="Proteomes" id="UP000019681"/>
    </source>
</evidence>
<dbReference type="Pfam" id="PF07508">
    <property type="entry name" value="Recombinase"/>
    <property type="match status" value="1"/>
</dbReference>
<name>A0A017RSR1_9CLOT</name>
<dbReference type="Proteomes" id="UP000019681">
    <property type="component" value="Unassembled WGS sequence"/>
</dbReference>
<evidence type="ECO:0000313" key="2">
    <source>
        <dbReference type="EMBL" id="EYE87484.1"/>
    </source>
</evidence>
<proteinExistence type="predicted"/>
<dbReference type="InterPro" id="IPR011109">
    <property type="entry name" value="DNA_bind_recombinase_dom"/>
</dbReference>
<feature type="domain" description="Recombinase" evidence="1">
    <location>
        <begin position="2"/>
        <end position="27"/>
    </location>
</feature>
<reference evidence="2 3" key="1">
    <citation type="journal article" date="2014" name="Genome Announc.">
        <title>Draft Genome Sequence of Fervidicella metallireducens Strain AeBT, an Iron-Reducing Thermoanaerobe from the Great Artesian Basin.</title>
        <authorList>
            <person name="Patel B.K."/>
        </authorList>
    </citation>
    <scope>NUCLEOTIDE SEQUENCE [LARGE SCALE GENOMIC DNA]</scope>
    <source>
        <strain evidence="2 3">AeB</strain>
    </source>
</reference>
<dbReference type="AlphaFoldDB" id="A0A017RSR1"/>